<keyword evidence="1" id="KW-0732">Signal</keyword>
<feature type="signal peptide" evidence="1">
    <location>
        <begin position="1"/>
        <end position="29"/>
    </location>
</feature>
<proteinExistence type="predicted"/>
<reference evidence="2 3" key="2">
    <citation type="submission" date="2008-08" db="EMBL/GenBank/DDBJ databases">
        <authorList>
            <person name="Fulton L."/>
            <person name="Clifton S."/>
            <person name="Fulton B."/>
            <person name="Xu J."/>
            <person name="Minx P."/>
            <person name="Pepin K.H."/>
            <person name="Johnson M."/>
            <person name="Bhonagiri V."/>
            <person name="Nash W.E."/>
            <person name="Mardis E.R."/>
            <person name="Wilson R.K."/>
        </authorList>
    </citation>
    <scope>NUCLEOTIDE SEQUENCE [LARGE SCALE GENOMIC DNA]</scope>
    <source>
        <strain evidence="2 3">ATCC 29176</strain>
    </source>
</reference>
<gene>
    <name evidence="2" type="ORF">RUMLAC_00880</name>
</gene>
<evidence type="ECO:0000256" key="1">
    <source>
        <dbReference type="SAM" id="SignalP"/>
    </source>
</evidence>
<organism evidence="2 3">
    <name type="scientific">[Ruminococcus] lactaris ATCC 29176</name>
    <dbReference type="NCBI Taxonomy" id="471875"/>
    <lineage>
        <taxon>Bacteria</taxon>
        <taxon>Bacillati</taxon>
        <taxon>Bacillota</taxon>
        <taxon>Clostridia</taxon>
        <taxon>Lachnospirales</taxon>
        <taxon>Lachnospiraceae</taxon>
        <taxon>Mediterraneibacter</taxon>
    </lineage>
</organism>
<name>B5CN45_9FIRM</name>
<protein>
    <submittedName>
        <fullName evidence="2">Uncharacterized protein</fullName>
    </submittedName>
</protein>
<dbReference type="GeneID" id="77335311"/>
<comment type="caution">
    <text evidence="2">The sequence shown here is derived from an EMBL/GenBank/DDBJ whole genome shotgun (WGS) entry which is preliminary data.</text>
</comment>
<feature type="chain" id="PRO_5039109623" evidence="1">
    <location>
        <begin position="30"/>
        <end position="751"/>
    </location>
</feature>
<accession>B5CN45</accession>
<dbReference type="RefSeq" id="WP_005608262.1">
    <property type="nucleotide sequence ID" value="NZ_CP102292.1"/>
</dbReference>
<sequence>MNKKRLQRLGVVCMAAAMVLTTVSFPRVAKAEGETSTQTEEATSTKPEKGKVLVQVDQNVLKANAMCNSEMDPAISWDSASNYTKNIDGQAEYAFDGDERLGTSSDKITGGMWHSRYTNTSGGRIAGTSINYSPVNRGYEETIDDSNRPWIGSGFGRKIMLAQVTYMGRYTDNNVSNNIADYVLYYANMDNPNQEPGANDWQIAKEGTLAATSAASDIVLDTAVEATHFKLVGKTVYNNQAGTSKAGEDALVCAREIKVYELKDIDINLTAPTSAGGTNADATTSEPGTVIKSVQDISANPATMSDAVVTDKNELDLSHPVTVTSTSGDKLDITGENNKDDSVLIQFQIKLKDLPSDADSVIVAKGDQYKIAYKRQTWNNHTIYRIKFWVTGPDSLGDARWKEVGCNFTDATYLNKWITVTAMYDGTTATKLWINGTSKSDGWNSNTAYNSSNVGAAIVHKDANVQIGNTGLFGYIKDLKIYSHLGNSVTSNQGNYSALVSALSDENNATKVFDLSATAAVVPAYTLKTVWDTTSQNDPETGLPKNTYTETVTVEPTANASIVTAPEAVTVNIDGNTQNNKVVPVSEDSTVADNGTATVKYVFEDMLRGGSLRMITANGETDYTKTSMRFGYDFQLPTDTAFNSCEWYYGTTASDLKLSLTPGANTKKIENPTATKQGYIRSNIVFTNIAKANFDRDIVARVLVKYTKDGKTYSKMGAYVDQNSVSSIAEKIKNSGSETEKNYVNELTKTD</sequence>
<reference evidence="2 3" key="1">
    <citation type="submission" date="2008-08" db="EMBL/GenBank/DDBJ databases">
        <title>Draft genome sequence of Ruminococcus lactaris ATCC 29176.</title>
        <authorList>
            <person name="Sudarsanam P."/>
            <person name="Ley R."/>
            <person name="Guruge J."/>
            <person name="Turnbaugh P.J."/>
            <person name="Mahowald M."/>
            <person name="Liep D."/>
            <person name="Gordon J."/>
        </authorList>
    </citation>
    <scope>NUCLEOTIDE SEQUENCE [LARGE SCALE GENOMIC DNA]</scope>
    <source>
        <strain evidence="2 3">ATCC 29176</strain>
    </source>
</reference>
<dbReference type="HOGENOM" id="CLU_398411_0_0_9"/>
<dbReference type="AlphaFoldDB" id="B5CN45"/>
<dbReference type="SUPFAM" id="SSF49899">
    <property type="entry name" value="Concanavalin A-like lectins/glucanases"/>
    <property type="match status" value="1"/>
</dbReference>
<evidence type="ECO:0000313" key="3">
    <source>
        <dbReference type="Proteomes" id="UP000003254"/>
    </source>
</evidence>
<evidence type="ECO:0000313" key="2">
    <source>
        <dbReference type="EMBL" id="EDY33126.1"/>
    </source>
</evidence>
<dbReference type="InterPro" id="IPR013320">
    <property type="entry name" value="ConA-like_dom_sf"/>
</dbReference>
<dbReference type="EMBL" id="ABOU02000028">
    <property type="protein sequence ID" value="EDY33126.1"/>
    <property type="molecule type" value="Genomic_DNA"/>
</dbReference>
<keyword evidence="3" id="KW-1185">Reference proteome</keyword>
<dbReference type="Proteomes" id="UP000003254">
    <property type="component" value="Unassembled WGS sequence"/>
</dbReference>
<dbReference type="Gene3D" id="2.60.120.200">
    <property type="match status" value="1"/>
</dbReference>